<dbReference type="KEGG" id="sinu:IMZ28_02640"/>
<dbReference type="InterPro" id="IPR010432">
    <property type="entry name" value="RDD"/>
</dbReference>
<dbReference type="GO" id="GO:0005886">
    <property type="term" value="C:plasma membrane"/>
    <property type="evidence" value="ECO:0007669"/>
    <property type="project" value="UniProtKB-SubCell"/>
</dbReference>
<dbReference type="AlphaFoldDB" id="A0A7M1S603"/>
<evidence type="ECO:0000256" key="2">
    <source>
        <dbReference type="ARBA" id="ARBA00022475"/>
    </source>
</evidence>
<dbReference type="RefSeq" id="WP_197549153.1">
    <property type="nucleotide sequence ID" value="NZ_CP063164.1"/>
</dbReference>
<protein>
    <submittedName>
        <fullName evidence="8">RDD family protein</fullName>
    </submittedName>
</protein>
<evidence type="ECO:0000256" key="1">
    <source>
        <dbReference type="ARBA" id="ARBA00004651"/>
    </source>
</evidence>
<accession>A0A7M1S603</accession>
<comment type="subcellular location">
    <subcellularLocation>
        <location evidence="1">Cell membrane</location>
        <topology evidence="1">Multi-pass membrane protein</topology>
    </subcellularLocation>
</comment>
<evidence type="ECO:0000256" key="5">
    <source>
        <dbReference type="ARBA" id="ARBA00023136"/>
    </source>
</evidence>
<evidence type="ECO:0000313" key="9">
    <source>
        <dbReference type="Proteomes" id="UP000595074"/>
    </source>
</evidence>
<evidence type="ECO:0000256" key="6">
    <source>
        <dbReference type="SAM" id="Phobius"/>
    </source>
</evidence>
<dbReference type="PANTHER" id="PTHR36115">
    <property type="entry name" value="PROLINE-RICH ANTIGEN HOMOLOG-RELATED"/>
    <property type="match status" value="1"/>
</dbReference>
<dbReference type="InterPro" id="IPR051791">
    <property type="entry name" value="Pra-immunoreactive"/>
</dbReference>
<dbReference type="Pfam" id="PF06271">
    <property type="entry name" value="RDD"/>
    <property type="match status" value="1"/>
</dbReference>
<keyword evidence="3 6" id="KW-0812">Transmembrane</keyword>
<feature type="domain" description="RDD" evidence="7">
    <location>
        <begin position="9"/>
        <end position="144"/>
    </location>
</feature>
<keyword evidence="4 6" id="KW-1133">Transmembrane helix</keyword>
<dbReference type="Proteomes" id="UP000595074">
    <property type="component" value="Chromosome"/>
</dbReference>
<gene>
    <name evidence="8" type="ORF">IMZ28_02640</name>
</gene>
<evidence type="ECO:0000313" key="8">
    <source>
        <dbReference type="EMBL" id="QOR62391.1"/>
    </source>
</evidence>
<feature type="transmembrane region" description="Helical" evidence="6">
    <location>
        <begin position="109"/>
        <end position="131"/>
    </location>
</feature>
<keyword evidence="5 6" id="KW-0472">Membrane</keyword>
<evidence type="ECO:0000256" key="3">
    <source>
        <dbReference type="ARBA" id="ARBA00022692"/>
    </source>
</evidence>
<dbReference type="EMBL" id="CP063164">
    <property type="protein sequence ID" value="QOR62391.1"/>
    <property type="molecule type" value="Genomic_DNA"/>
</dbReference>
<dbReference type="PANTHER" id="PTHR36115:SF4">
    <property type="entry name" value="MEMBRANE PROTEIN"/>
    <property type="match status" value="1"/>
</dbReference>
<keyword evidence="2" id="KW-1003">Cell membrane</keyword>
<name>A0A7M1S603_9BACT</name>
<proteinExistence type="predicted"/>
<feature type="transmembrane region" description="Helical" evidence="6">
    <location>
        <begin position="64"/>
        <end position="89"/>
    </location>
</feature>
<reference evidence="8 9" key="1">
    <citation type="submission" date="2020-10" db="EMBL/GenBank/DDBJ databases">
        <title>The genome of sulfurovum sp.</title>
        <authorList>
            <person name="Xie S."/>
            <person name="Shao Z."/>
            <person name="Jiang L."/>
        </authorList>
    </citation>
    <scope>NUCLEOTIDE SEQUENCE [LARGE SCALE GENOMIC DNA]</scope>
    <source>
        <strain evidence="8 9">ST-419</strain>
    </source>
</reference>
<sequence length="150" mass="17140">MNETSLQVASNVKRIWSFMIDDMVINLLLMIIFSSQLSALMSGITEVNEASVMMINQFIMDNIVIVLAIKVLYHTILVWQSGMTVGKYLLKIRVVEMNSGMRPSFTQAFWRASVRLISEMFFYIGFVFAFFSPLHQTLHDKLSNCVVTNA</sequence>
<feature type="transmembrane region" description="Helical" evidence="6">
    <location>
        <begin position="23"/>
        <end position="44"/>
    </location>
</feature>
<keyword evidence="9" id="KW-1185">Reference proteome</keyword>
<organism evidence="8 9">
    <name type="scientific">Sulfurovum indicum</name>
    <dbReference type="NCBI Taxonomy" id="2779528"/>
    <lineage>
        <taxon>Bacteria</taxon>
        <taxon>Pseudomonadati</taxon>
        <taxon>Campylobacterota</taxon>
        <taxon>Epsilonproteobacteria</taxon>
        <taxon>Campylobacterales</taxon>
        <taxon>Sulfurovaceae</taxon>
        <taxon>Sulfurovum</taxon>
    </lineage>
</organism>
<evidence type="ECO:0000259" key="7">
    <source>
        <dbReference type="Pfam" id="PF06271"/>
    </source>
</evidence>
<evidence type="ECO:0000256" key="4">
    <source>
        <dbReference type="ARBA" id="ARBA00022989"/>
    </source>
</evidence>